<dbReference type="AlphaFoldDB" id="A0ABD2PUD7"/>
<evidence type="ECO:0000313" key="1">
    <source>
        <dbReference type="EMBL" id="KAL3309381.1"/>
    </source>
</evidence>
<name>A0ABD2PUD7_9PLAT</name>
<keyword evidence="2" id="KW-1185">Reference proteome</keyword>
<proteinExistence type="predicted"/>
<gene>
    <name evidence="1" type="ORF">Ciccas_012074</name>
</gene>
<feature type="non-terminal residue" evidence="1">
    <location>
        <position position="160"/>
    </location>
</feature>
<accession>A0ABD2PUD7</accession>
<organism evidence="1 2">
    <name type="scientific">Cichlidogyrus casuarinus</name>
    <dbReference type="NCBI Taxonomy" id="1844966"/>
    <lineage>
        <taxon>Eukaryota</taxon>
        <taxon>Metazoa</taxon>
        <taxon>Spiralia</taxon>
        <taxon>Lophotrochozoa</taxon>
        <taxon>Platyhelminthes</taxon>
        <taxon>Monogenea</taxon>
        <taxon>Monopisthocotylea</taxon>
        <taxon>Dactylogyridea</taxon>
        <taxon>Ancyrocephalidae</taxon>
        <taxon>Cichlidogyrus</taxon>
    </lineage>
</organism>
<protein>
    <submittedName>
        <fullName evidence="1">Uncharacterized protein</fullName>
    </submittedName>
</protein>
<reference evidence="1 2" key="1">
    <citation type="submission" date="2024-11" db="EMBL/GenBank/DDBJ databases">
        <title>Adaptive evolution of stress response genes in parasites aligns with host niche diversity.</title>
        <authorList>
            <person name="Hahn C."/>
            <person name="Resl P."/>
        </authorList>
    </citation>
    <scope>NUCLEOTIDE SEQUENCE [LARGE SCALE GENOMIC DNA]</scope>
    <source>
        <strain evidence="1">EGGRZ-B1_66</strain>
        <tissue evidence="1">Body</tissue>
    </source>
</reference>
<dbReference type="Proteomes" id="UP001626550">
    <property type="component" value="Unassembled WGS sequence"/>
</dbReference>
<sequence>MGPVVTKPHGQRNSYVPNSILHAEYVWIIDDRIGNRKRDPLYTGPYRVLKTTEKVFTVAKEGKPYTVSIDRLKEYKPPLDANFQPLNVIDDNSERNTGQTSPAAGLDMVQTLPTKDTMINDDSLEDRNHGPIIGCSPNGEQAPIRKSVRIRTTPAKLQDF</sequence>
<evidence type="ECO:0000313" key="2">
    <source>
        <dbReference type="Proteomes" id="UP001626550"/>
    </source>
</evidence>
<dbReference type="EMBL" id="JBJKFK010003988">
    <property type="protein sequence ID" value="KAL3309381.1"/>
    <property type="molecule type" value="Genomic_DNA"/>
</dbReference>
<comment type="caution">
    <text evidence="1">The sequence shown here is derived from an EMBL/GenBank/DDBJ whole genome shotgun (WGS) entry which is preliminary data.</text>
</comment>